<evidence type="ECO:0000256" key="1">
    <source>
        <dbReference type="SAM" id="Phobius"/>
    </source>
</evidence>
<accession>A0AAV4Q113</accession>
<dbReference type="Proteomes" id="UP001054837">
    <property type="component" value="Unassembled WGS sequence"/>
</dbReference>
<keyword evidence="1" id="KW-0812">Transmembrane</keyword>
<feature type="transmembrane region" description="Helical" evidence="1">
    <location>
        <begin position="61"/>
        <end position="83"/>
    </location>
</feature>
<dbReference type="EMBL" id="BPLQ01003643">
    <property type="protein sequence ID" value="GIY02124.1"/>
    <property type="molecule type" value="Genomic_DNA"/>
</dbReference>
<gene>
    <name evidence="2" type="primary">AVEN_237032_1</name>
    <name evidence="2" type="ORF">CDAR_229931</name>
</gene>
<keyword evidence="1" id="KW-0472">Membrane</keyword>
<reference evidence="2 3" key="1">
    <citation type="submission" date="2021-06" db="EMBL/GenBank/DDBJ databases">
        <title>Caerostris darwini draft genome.</title>
        <authorList>
            <person name="Kono N."/>
            <person name="Arakawa K."/>
        </authorList>
    </citation>
    <scope>NUCLEOTIDE SEQUENCE [LARGE SCALE GENOMIC DNA]</scope>
</reference>
<feature type="transmembrane region" description="Helical" evidence="1">
    <location>
        <begin position="31"/>
        <end position="49"/>
    </location>
</feature>
<feature type="transmembrane region" description="Helical" evidence="1">
    <location>
        <begin position="128"/>
        <end position="146"/>
    </location>
</feature>
<feature type="transmembrane region" description="Helical" evidence="1">
    <location>
        <begin position="103"/>
        <end position="121"/>
    </location>
</feature>
<comment type="caution">
    <text evidence="2">The sequence shown here is derived from an EMBL/GenBank/DDBJ whole genome shotgun (WGS) entry which is preliminary data.</text>
</comment>
<evidence type="ECO:0008006" key="4">
    <source>
        <dbReference type="Google" id="ProtNLM"/>
    </source>
</evidence>
<name>A0AAV4Q113_9ARAC</name>
<organism evidence="2 3">
    <name type="scientific">Caerostris darwini</name>
    <dbReference type="NCBI Taxonomy" id="1538125"/>
    <lineage>
        <taxon>Eukaryota</taxon>
        <taxon>Metazoa</taxon>
        <taxon>Ecdysozoa</taxon>
        <taxon>Arthropoda</taxon>
        <taxon>Chelicerata</taxon>
        <taxon>Arachnida</taxon>
        <taxon>Araneae</taxon>
        <taxon>Araneomorphae</taxon>
        <taxon>Entelegynae</taxon>
        <taxon>Araneoidea</taxon>
        <taxon>Araneidae</taxon>
        <taxon>Caerostris</taxon>
    </lineage>
</organism>
<evidence type="ECO:0000313" key="2">
    <source>
        <dbReference type="EMBL" id="GIY02124.1"/>
    </source>
</evidence>
<sequence length="181" mass="20259">MPVVNLEAQPPPPVNDNKREYNLLFMKTREGVLRLFEGVLAIAAIIMLVEGYCEFNTGRYGTIMFVLIVTLIESIFISVVMIMRLNETFTLVDVTLSIFLNDAVLSIFHFITANLALLSIGSCDHTRVARLLAAVFILALLFVMVVQDYLNYLKWMEKKSSQESAKTTGTTITESSPTVLT</sequence>
<keyword evidence="1" id="KW-1133">Transmembrane helix</keyword>
<proteinExistence type="predicted"/>
<keyword evidence="3" id="KW-1185">Reference proteome</keyword>
<protein>
    <recommendedName>
        <fullName evidence="4">MARVEL domain-containing protein</fullName>
    </recommendedName>
</protein>
<evidence type="ECO:0000313" key="3">
    <source>
        <dbReference type="Proteomes" id="UP001054837"/>
    </source>
</evidence>
<dbReference type="AlphaFoldDB" id="A0AAV4Q113"/>